<dbReference type="Proteomes" id="UP000648801">
    <property type="component" value="Unassembled WGS sequence"/>
</dbReference>
<proteinExistence type="predicted"/>
<dbReference type="InterPro" id="IPR014016">
    <property type="entry name" value="UvrD-like_ATP-bd"/>
</dbReference>
<dbReference type="Pfam" id="PF00580">
    <property type="entry name" value="UvrD-helicase"/>
    <property type="match status" value="2"/>
</dbReference>
<dbReference type="GO" id="GO:0003677">
    <property type="term" value="F:DNA binding"/>
    <property type="evidence" value="ECO:0007669"/>
    <property type="project" value="UniProtKB-KW"/>
</dbReference>
<keyword evidence="3" id="KW-0227">DNA damage</keyword>
<evidence type="ECO:0000256" key="13">
    <source>
        <dbReference type="ARBA" id="ARBA00034923"/>
    </source>
</evidence>
<keyword evidence="9" id="KW-0234">DNA repair</keyword>
<evidence type="ECO:0000313" key="18">
    <source>
        <dbReference type="EMBL" id="GGA60459.1"/>
    </source>
</evidence>
<dbReference type="EMBL" id="BMJB01000001">
    <property type="protein sequence ID" value="GGA60459.1"/>
    <property type="molecule type" value="Genomic_DNA"/>
</dbReference>
<dbReference type="EC" id="5.6.2.4" evidence="12"/>
<evidence type="ECO:0000256" key="9">
    <source>
        <dbReference type="ARBA" id="ARBA00023204"/>
    </source>
</evidence>
<dbReference type="InterPro" id="IPR038726">
    <property type="entry name" value="PDDEXK_AddAB-type"/>
</dbReference>
<dbReference type="PANTHER" id="PTHR11070">
    <property type="entry name" value="UVRD / RECB / PCRA DNA HELICASE FAMILY MEMBER"/>
    <property type="match status" value="1"/>
</dbReference>
<keyword evidence="6" id="KW-0269">Exonuclease</keyword>
<dbReference type="InterPro" id="IPR011604">
    <property type="entry name" value="PDDEXK-like_dom_sf"/>
</dbReference>
<keyword evidence="5 15" id="KW-0347">Helicase</keyword>
<dbReference type="InterPro" id="IPR027417">
    <property type="entry name" value="P-loop_NTPase"/>
</dbReference>
<accession>A0A916W2B4</accession>
<dbReference type="Pfam" id="PF12705">
    <property type="entry name" value="PDDEXK_1"/>
    <property type="match status" value="1"/>
</dbReference>
<dbReference type="PROSITE" id="PS51198">
    <property type="entry name" value="UVRD_HELICASE_ATP_BIND"/>
    <property type="match status" value="1"/>
</dbReference>
<dbReference type="GO" id="GO:0033202">
    <property type="term" value="C:DNA helicase complex"/>
    <property type="evidence" value="ECO:0007669"/>
    <property type="project" value="TreeGrafter"/>
</dbReference>
<name>A0A916W2B4_9BACT</name>
<keyword evidence="8" id="KW-0238">DNA-binding</keyword>
<dbReference type="AlphaFoldDB" id="A0A916W2B4"/>
<keyword evidence="19" id="KW-1185">Reference proteome</keyword>
<feature type="domain" description="UvrD-like helicase C-terminal" evidence="17">
    <location>
        <begin position="539"/>
        <end position="815"/>
    </location>
</feature>
<evidence type="ECO:0000256" key="6">
    <source>
        <dbReference type="ARBA" id="ARBA00022839"/>
    </source>
</evidence>
<dbReference type="GO" id="GO:0043138">
    <property type="term" value="F:3'-5' DNA helicase activity"/>
    <property type="evidence" value="ECO:0007669"/>
    <property type="project" value="UniProtKB-EC"/>
</dbReference>
<feature type="domain" description="UvrD-like helicase ATP-binding" evidence="16">
    <location>
        <begin position="21"/>
        <end position="515"/>
    </location>
</feature>
<keyword evidence="4 15" id="KW-0378">Hydrolase</keyword>
<evidence type="ECO:0000256" key="4">
    <source>
        <dbReference type="ARBA" id="ARBA00022801"/>
    </source>
</evidence>
<dbReference type="Gene3D" id="3.90.320.10">
    <property type="match status" value="1"/>
</dbReference>
<dbReference type="Pfam" id="PF13361">
    <property type="entry name" value="UvrD_C"/>
    <property type="match status" value="1"/>
</dbReference>
<comment type="caution">
    <text evidence="18">The sequence shown here is derived from an EMBL/GenBank/DDBJ whole genome shotgun (WGS) entry which is preliminary data.</text>
</comment>
<gene>
    <name evidence="18" type="ORF">GCM10011507_10000</name>
</gene>
<evidence type="ECO:0000256" key="10">
    <source>
        <dbReference type="ARBA" id="ARBA00023235"/>
    </source>
</evidence>
<protein>
    <recommendedName>
        <fullName evidence="12">DNA 3'-5' helicase</fullName>
        <ecNumber evidence="12">5.6.2.4</ecNumber>
    </recommendedName>
    <alternativeName>
        <fullName evidence="13">DNA 3'-5' helicase II</fullName>
    </alternativeName>
</protein>
<dbReference type="GO" id="GO:0000725">
    <property type="term" value="P:recombinational repair"/>
    <property type="evidence" value="ECO:0007669"/>
    <property type="project" value="TreeGrafter"/>
</dbReference>
<evidence type="ECO:0000256" key="14">
    <source>
        <dbReference type="ARBA" id="ARBA00048988"/>
    </source>
</evidence>
<evidence type="ECO:0000256" key="8">
    <source>
        <dbReference type="ARBA" id="ARBA00023125"/>
    </source>
</evidence>
<dbReference type="PROSITE" id="PS51217">
    <property type="entry name" value="UVRD_HELICASE_CTER"/>
    <property type="match status" value="1"/>
</dbReference>
<keyword evidence="7 15" id="KW-0067">ATP-binding</keyword>
<dbReference type="GO" id="GO:0004527">
    <property type="term" value="F:exonuclease activity"/>
    <property type="evidence" value="ECO:0007669"/>
    <property type="project" value="UniProtKB-KW"/>
</dbReference>
<evidence type="ECO:0000256" key="12">
    <source>
        <dbReference type="ARBA" id="ARBA00034808"/>
    </source>
</evidence>
<keyword evidence="10" id="KW-0413">Isomerase</keyword>
<keyword evidence="1" id="KW-0540">Nuclease</keyword>
<reference evidence="18" key="1">
    <citation type="journal article" date="2014" name="Int. J. Syst. Evol. Microbiol.">
        <title>Complete genome sequence of Corynebacterium casei LMG S-19264T (=DSM 44701T), isolated from a smear-ripened cheese.</title>
        <authorList>
            <consortium name="US DOE Joint Genome Institute (JGI-PGF)"/>
            <person name="Walter F."/>
            <person name="Albersmeier A."/>
            <person name="Kalinowski J."/>
            <person name="Ruckert C."/>
        </authorList>
    </citation>
    <scope>NUCLEOTIDE SEQUENCE</scope>
    <source>
        <strain evidence="18">CGMCC 1.15447</strain>
    </source>
</reference>
<evidence type="ECO:0000259" key="17">
    <source>
        <dbReference type="PROSITE" id="PS51217"/>
    </source>
</evidence>
<dbReference type="SUPFAM" id="SSF52540">
    <property type="entry name" value="P-loop containing nucleoside triphosphate hydrolases"/>
    <property type="match status" value="1"/>
</dbReference>
<sequence length="1192" mass="133360">MGELFLFPNPDVIQPTTEETLPPDWQARRDALDVHRSWIVEAPAGSGKTGLLIQRFLKLLADESVQQPEQVLAITFTVKATAEMRERIVKQLQLATGSDQSKTSFERETRALAQVVLRRDQMLGWELLNHPRRLNIRTIHSVCGEIARSLPVLSGAGGALSPVEDASVLYQEAARRTLMQLGGTDAELSAALRTLLLHRDGNLVDCERLLMEIFSLRDQWGGLIPLSGGALSETYLDGIVRTQLQRVLEQSVQSGLARLTSVFPKEQLTELTALVEDMAHAPGYQGSASPIAHFAGIHIEPGESVEELERWRSLAHILTTNDGWRKTRNKKHLGFEFESHHALRLRNLHDDLCANDELFAALRQVTKLPPAQYPDEQWAVIKVLFRVLRRALAELQLVFAEHDECDFTELELLAHAALNQENSSNALAESLGVKFQHLLVDEMQDTSTIQYQLLEMLTRGWDGQSQTIFLVGDPKQSIYLFRHARVERFVRTMLTGEFGDLPIERLQLTTNFRSQSGLVSAFNEDFSKLFPSASDISNPEEVPYARAVSRREPSSDAQNIVWHGTVLPPKENRHNSKAAIPDQSHLDAESIRSTIELWRSRPLPSGRTEPWKIAVLVRTKHLLNDIIAELKASAIAYRAVDIESLGDRQEVLDLFALTRALLHPADRTAWLAVLRAPWCGLSLAELHLLAGADNHDYAQRSMESLIDERGDLLSEESCERLTRLWPIMRAAADKQTQLTASQLVERTWRSLGGDAYLGANETANALRYLQLLAELEMEAGDINLPLLQRRMASLFANTSTTENAVDLLTIHKAKGLEWDLVIVPGMEKSPRRDRGRLLSWEELNPTGENSSPFVLAPIAGKGEGSKILNAWIQGIHSAREIAEQKRLFYVACTRAKEELHLFAAPRLNAKGEIRPPSGSLLETAWPAAQKHFSVSPTTQQASAQLHLPENASGLALAASGNASMHPRLQRLPLAFHPQSRFKTTTRLPSTGTTLRNAASFTRPEGSFEARVLGNTVHAFLEQMARRVASGTETDQLLLEIVAWKPRIIAVLRAESMPPNRLERYAQQVITALTNALQDAAGRWILAFRKNSSSEFAITSWQKERTSVRLDRIFRAGTEPLTEGDNCVWIVDYKTTLHVGGDIGDFLAGERARYEGQLTSYARIIRTSQPGTDIRVALYFPMLPKLIWWEPDL</sequence>
<comment type="catalytic activity">
    <reaction evidence="11">
        <text>Couples ATP hydrolysis with the unwinding of duplex DNA by translocating in the 3'-5' direction.</text>
        <dbReference type="EC" id="5.6.2.4"/>
    </reaction>
</comment>
<evidence type="ECO:0000256" key="2">
    <source>
        <dbReference type="ARBA" id="ARBA00022741"/>
    </source>
</evidence>
<evidence type="ECO:0000313" key="19">
    <source>
        <dbReference type="Proteomes" id="UP000648801"/>
    </source>
</evidence>
<organism evidence="18 19">
    <name type="scientific">Edaphobacter acidisoli</name>
    <dbReference type="NCBI Taxonomy" id="2040573"/>
    <lineage>
        <taxon>Bacteria</taxon>
        <taxon>Pseudomonadati</taxon>
        <taxon>Acidobacteriota</taxon>
        <taxon>Terriglobia</taxon>
        <taxon>Terriglobales</taxon>
        <taxon>Acidobacteriaceae</taxon>
        <taxon>Edaphobacter</taxon>
    </lineage>
</organism>
<dbReference type="RefSeq" id="WP_188758171.1">
    <property type="nucleotide sequence ID" value="NZ_BMJB01000001.1"/>
</dbReference>
<comment type="catalytic activity">
    <reaction evidence="14">
        <text>ATP + H2O = ADP + phosphate + H(+)</text>
        <dbReference type="Rhea" id="RHEA:13065"/>
        <dbReference type="ChEBI" id="CHEBI:15377"/>
        <dbReference type="ChEBI" id="CHEBI:15378"/>
        <dbReference type="ChEBI" id="CHEBI:30616"/>
        <dbReference type="ChEBI" id="CHEBI:43474"/>
        <dbReference type="ChEBI" id="CHEBI:456216"/>
        <dbReference type="EC" id="5.6.2.4"/>
    </reaction>
</comment>
<dbReference type="InterPro" id="IPR014017">
    <property type="entry name" value="DNA_helicase_UvrD-like_C"/>
</dbReference>
<dbReference type="GO" id="GO:0005524">
    <property type="term" value="F:ATP binding"/>
    <property type="evidence" value="ECO:0007669"/>
    <property type="project" value="UniProtKB-UniRule"/>
</dbReference>
<dbReference type="InterPro" id="IPR000212">
    <property type="entry name" value="DNA_helicase_UvrD/REP"/>
</dbReference>
<evidence type="ECO:0000256" key="1">
    <source>
        <dbReference type="ARBA" id="ARBA00022722"/>
    </source>
</evidence>
<evidence type="ECO:0000256" key="7">
    <source>
        <dbReference type="ARBA" id="ARBA00022840"/>
    </source>
</evidence>
<dbReference type="Gene3D" id="3.40.50.300">
    <property type="entry name" value="P-loop containing nucleotide triphosphate hydrolases"/>
    <property type="match status" value="3"/>
</dbReference>
<reference evidence="18" key="2">
    <citation type="submission" date="2020-09" db="EMBL/GenBank/DDBJ databases">
        <authorList>
            <person name="Sun Q."/>
            <person name="Zhou Y."/>
        </authorList>
    </citation>
    <scope>NUCLEOTIDE SEQUENCE</scope>
    <source>
        <strain evidence="18">CGMCC 1.15447</strain>
    </source>
</reference>
<evidence type="ECO:0000256" key="11">
    <source>
        <dbReference type="ARBA" id="ARBA00034617"/>
    </source>
</evidence>
<dbReference type="PANTHER" id="PTHR11070:SF2">
    <property type="entry name" value="ATP-DEPENDENT DNA HELICASE SRS2"/>
    <property type="match status" value="1"/>
</dbReference>
<evidence type="ECO:0000256" key="15">
    <source>
        <dbReference type="PROSITE-ProRule" id="PRU00560"/>
    </source>
</evidence>
<evidence type="ECO:0000256" key="5">
    <source>
        <dbReference type="ARBA" id="ARBA00022806"/>
    </source>
</evidence>
<evidence type="ECO:0000259" key="16">
    <source>
        <dbReference type="PROSITE" id="PS51198"/>
    </source>
</evidence>
<dbReference type="GO" id="GO:0005829">
    <property type="term" value="C:cytosol"/>
    <property type="evidence" value="ECO:0007669"/>
    <property type="project" value="TreeGrafter"/>
</dbReference>
<evidence type="ECO:0000256" key="3">
    <source>
        <dbReference type="ARBA" id="ARBA00022763"/>
    </source>
</evidence>
<dbReference type="Gene3D" id="1.10.486.10">
    <property type="entry name" value="PCRA, domain 4"/>
    <property type="match status" value="1"/>
</dbReference>
<feature type="binding site" evidence="15">
    <location>
        <begin position="42"/>
        <end position="49"/>
    </location>
    <ligand>
        <name>ATP</name>
        <dbReference type="ChEBI" id="CHEBI:30616"/>
    </ligand>
</feature>
<keyword evidence="2 15" id="KW-0547">Nucleotide-binding</keyword>